<sequence>MADPFSTYTQFSNYPAYLADSLDAYQTHHNRLVQHHQMTRATESKPRLSKEEVEILEAEFQKNHKPSSTTKKALAESMRVDNARINNWFQNRRAREKKENNIREYEAKQRLEKERAETSEGSQHINGRQRDLVASSAPFPQPAMNIKHEPEGDISPSEDSPHEPSGETELSQSDESDLLSPLPLPVKQEISMPRPTSIHELSAKLEQEEDDNCALSDHMDDYFAMQEGSMLAVNSKMTSQQFYSGFGGQHDGDGLDRDTDSSPLTDNSEPRSPDGIDIATRRNRRPAPLSIAGGRSLSYTARATDSSRRSDQAASMRRISSSTGSGRVKKSVATPRSPFFDRNADGILQRRPSPNAAGRQGSAAPPTPDTPVALQQQGAAVDAAMSSLYSLDSKFTPPDLVISDPTLRTPPTTPGFADSLFHLGAGYEMGISEENIITPGISRTVGGVEMTGNSAAFANYMMNNSQCSGQQMAPMFQTQMGQSYFGFVGANSNSEYSWSDLSPSTASTSSSSQQRYMTLGSH</sequence>
<feature type="compositionally biased region" description="Low complexity" evidence="8">
    <location>
        <begin position="501"/>
        <end position="512"/>
    </location>
</feature>
<organism evidence="10 11">
    <name type="scientific">Pochonia chlamydosporia 170</name>
    <dbReference type="NCBI Taxonomy" id="1380566"/>
    <lineage>
        <taxon>Eukaryota</taxon>
        <taxon>Fungi</taxon>
        <taxon>Dikarya</taxon>
        <taxon>Ascomycota</taxon>
        <taxon>Pezizomycotina</taxon>
        <taxon>Sordariomycetes</taxon>
        <taxon>Hypocreomycetidae</taxon>
        <taxon>Hypocreales</taxon>
        <taxon>Clavicipitaceae</taxon>
        <taxon>Pochonia</taxon>
    </lineage>
</organism>
<dbReference type="GO" id="GO:0003677">
    <property type="term" value="F:DNA binding"/>
    <property type="evidence" value="ECO:0007669"/>
    <property type="project" value="UniProtKB-UniRule"/>
</dbReference>
<dbReference type="GeneID" id="28854482"/>
<evidence type="ECO:0000313" key="11">
    <source>
        <dbReference type="Proteomes" id="UP000078397"/>
    </source>
</evidence>
<gene>
    <name evidence="10" type="ORF">VFPPC_12711</name>
</gene>
<dbReference type="Gene3D" id="1.10.10.60">
    <property type="entry name" value="Homeodomain-like"/>
    <property type="match status" value="1"/>
</dbReference>
<dbReference type="AlphaFoldDB" id="A0A179G458"/>
<dbReference type="OrthoDB" id="6159439at2759"/>
<feature type="compositionally biased region" description="Polar residues" evidence="8">
    <location>
        <begin position="513"/>
        <end position="522"/>
    </location>
</feature>
<dbReference type="STRING" id="1380566.A0A179G458"/>
<dbReference type="SUPFAM" id="SSF46689">
    <property type="entry name" value="Homeodomain-like"/>
    <property type="match status" value="1"/>
</dbReference>
<evidence type="ECO:0000313" key="10">
    <source>
        <dbReference type="EMBL" id="OAQ72151.1"/>
    </source>
</evidence>
<dbReference type="GO" id="GO:0016586">
    <property type="term" value="C:RSC-type complex"/>
    <property type="evidence" value="ECO:0007669"/>
    <property type="project" value="TreeGrafter"/>
</dbReference>
<comment type="similarity">
    <text evidence="2">Belongs to the engrailed homeobox family.</text>
</comment>
<feature type="compositionally biased region" description="Basic and acidic residues" evidence="8">
    <location>
        <begin position="97"/>
        <end position="118"/>
    </location>
</feature>
<feature type="region of interest" description="Disordered" evidence="8">
    <location>
        <begin position="97"/>
        <end position="194"/>
    </location>
</feature>
<dbReference type="InterPro" id="IPR050720">
    <property type="entry name" value="Engrailed_Homeobox_TFs"/>
</dbReference>
<feature type="compositionally biased region" description="Basic and acidic residues" evidence="8">
    <location>
        <begin position="250"/>
        <end position="260"/>
    </location>
</feature>
<evidence type="ECO:0000259" key="9">
    <source>
        <dbReference type="PROSITE" id="PS50071"/>
    </source>
</evidence>
<dbReference type="PANTHER" id="PTHR24341">
    <property type="entry name" value="HOMEOBOX PROTEIN ENGRAILED"/>
    <property type="match status" value="1"/>
</dbReference>
<dbReference type="PROSITE" id="PS00027">
    <property type="entry name" value="HOMEOBOX_1"/>
    <property type="match status" value="1"/>
</dbReference>
<evidence type="ECO:0000256" key="2">
    <source>
        <dbReference type="ARBA" id="ARBA00010896"/>
    </source>
</evidence>
<evidence type="ECO:0000256" key="7">
    <source>
        <dbReference type="RuleBase" id="RU000682"/>
    </source>
</evidence>
<dbReference type="RefSeq" id="XP_018148234.1">
    <property type="nucleotide sequence ID" value="XM_018290488.1"/>
</dbReference>
<dbReference type="PANTHER" id="PTHR24341:SF6">
    <property type="entry name" value="HOMEOBOX PROTEIN INVECTED"/>
    <property type="match status" value="1"/>
</dbReference>
<keyword evidence="11" id="KW-1185">Reference proteome</keyword>
<dbReference type="KEGG" id="pchm:VFPPC_12711"/>
<proteinExistence type="inferred from homology"/>
<comment type="caution">
    <text evidence="10">The sequence shown here is derived from an EMBL/GenBank/DDBJ whole genome shotgun (WGS) entry which is preliminary data.</text>
</comment>
<evidence type="ECO:0000256" key="8">
    <source>
        <dbReference type="SAM" id="MobiDB-lite"/>
    </source>
</evidence>
<dbReference type="GO" id="GO:0000981">
    <property type="term" value="F:DNA-binding transcription factor activity, RNA polymerase II-specific"/>
    <property type="evidence" value="ECO:0007669"/>
    <property type="project" value="InterPro"/>
</dbReference>
<dbReference type="CDD" id="cd00086">
    <property type="entry name" value="homeodomain"/>
    <property type="match status" value="1"/>
</dbReference>
<feature type="region of interest" description="Disordered" evidence="8">
    <location>
        <begin position="243"/>
        <end position="372"/>
    </location>
</feature>
<dbReference type="EMBL" id="LSBJ02000001">
    <property type="protein sequence ID" value="OAQ72151.1"/>
    <property type="molecule type" value="Genomic_DNA"/>
</dbReference>
<dbReference type="PROSITE" id="PS50071">
    <property type="entry name" value="HOMEOBOX_2"/>
    <property type="match status" value="1"/>
</dbReference>
<feature type="domain" description="Homeobox" evidence="9">
    <location>
        <begin position="39"/>
        <end position="99"/>
    </location>
</feature>
<accession>A0A179G458</accession>
<feature type="region of interest" description="Disordered" evidence="8">
    <location>
        <begin position="501"/>
        <end position="522"/>
    </location>
</feature>
<dbReference type="InterPro" id="IPR001356">
    <property type="entry name" value="HD"/>
</dbReference>
<evidence type="ECO:0000256" key="6">
    <source>
        <dbReference type="PROSITE-ProRule" id="PRU00108"/>
    </source>
</evidence>
<evidence type="ECO:0000256" key="4">
    <source>
        <dbReference type="ARBA" id="ARBA00023155"/>
    </source>
</evidence>
<dbReference type="SMART" id="SM00389">
    <property type="entry name" value="HOX"/>
    <property type="match status" value="1"/>
</dbReference>
<reference evidence="10 11" key="1">
    <citation type="journal article" date="2016" name="PLoS Pathog.">
        <title>Biosynthesis of antibiotic leucinostatins in bio-control fungus Purpureocillium lilacinum and their inhibition on phytophthora revealed by genome mining.</title>
        <authorList>
            <person name="Wang G."/>
            <person name="Liu Z."/>
            <person name="Lin R."/>
            <person name="Li E."/>
            <person name="Mao Z."/>
            <person name="Ling J."/>
            <person name="Yang Y."/>
            <person name="Yin W.B."/>
            <person name="Xie B."/>
        </authorList>
    </citation>
    <scope>NUCLEOTIDE SEQUENCE [LARGE SCALE GENOMIC DNA]</scope>
    <source>
        <strain evidence="10">170</strain>
    </source>
</reference>
<protein>
    <submittedName>
        <fullName evidence="10">Homeobox transcription factor</fullName>
    </submittedName>
</protein>
<keyword evidence="3 6" id="KW-0238">DNA-binding</keyword>
<comment type="subcellular location">
    <subcellularLocation>
        <location evidence="1 6 7">Nucleus</location>
    </subcellularLocation>
</comment>
<keyword evidence="4 6" id="KW-0371">Homeobox</keyword>
<evidence type="ECO:0000256" key="5">
    <source>
        <dbReference type="ARBA" id="ARBA00023242"/>
    </source>
</evidence>
<keyword evidence="5 6" id="KW-0539">Nucleus</keyword>
<feature type="DNA-binding region" description="Homeobox" evidence="6">
    <location>
        <begin position="41"/>
        <end position="100"/>
    </location>
</feature>
<dbReference type="InterPro" id="IPR017970">
    <property type="entry name" value="Homeobox_CS"/>
</dbReference>
<dbReference type="InterPro" id="IPR009057">
    <property type="entry name" value="Homeodomain-like_sf"/>
</dbReference>
<name>A0A179G458_METCM</name>
<dbReference type="Proteomes" id="UP000078397">
    <property type="component" value="Unassembled WGS sequence"/>
</dbReference>
<evidence type="ECO:0000256" key="1">
    <source>
        <dbReference type="ARBA" id="ARBA00004123"/>
    </source>
</evidence>
<dbReference type="Pfam" id="PF00046">
    <property type="entry name" value="Homeodomain"/>
    <property type="match status" value="1"/>
</dbReference>
<evidence type="ECO:0000256" key="3">
    <source>
        <dbReference type="ARBA" id="ARBA00023125"/>
    </source>
</evidence>